<comment type="caution">
    <text evidence="2">The sequence shown here is derived from an EMBL/GenBank/DDBJ whole genome shotgun (WGS) entry which is preliminary data.</text>
</comment>
<sequence>MIRKDWWESPVGLPGGFVVTGLSPQRDPGSDPQCPEGTTVRDAGVVLDRSTGRYRISRDKSCALLAAPVGKYAALFDADSRIGIMDATTGHVRRYDYGTRSGGNGFASDAQWSPDGTKLLLTRPTGIRILHAGTGDHQDWDIPELVNLRSFTWLPGGTEIAVAAPDTTGTLKISVYSFSTRELLRTLAVQGAPVSQNAWSPDGRYVLLLPEDRAKRLVQVAEVATGRTVATLPSAGSAYFVSTHQILVIYNGIASLYDLTGKLLQKTTLPSDYARRQISVGRP</sequence>
<evidence type="ECO:0000256" key="1">
    <source>
        <dbReference type="SAM" id="MobiDB-lite"/>
    </source>
</evidence>
<proteinExistence type="predicted"/>
<feature type="region of interest" description="Disordered" evidence="1">
    <location>
        <begin position="20"/>
        <end position="39"/>
    </location>
</feature>
<dbReference type="eggNOG" id="COG5354">
    <property type="taxonomic scope" value="Bacteria"/>
</dbReference>
<protein>
    <recommendedName>
        <fullName evidence="4">Lipoprotein LpqB beta-propeller domain-containing protein</fullName>
    </recommendedName>
</protein>
<keyword evidence="3" id="KW-1185">Reference proteome</keyword>
<dbReference type="EMBL" id="JRTT01000024">
    <property type="protein sequence ID" value="KHD75769.1"/>
    <property type="molecule type" value="Genomic_DNA"/>
</dbReference>
<dbReference type="AlphaFoldDB" id="A0A0A6UN82"/>
<dbReference type="Gene3D" id="2.120.10.30">
    <property type="entry name" value="TolB, C-terminal domain"/>
    <property type="match status" value="1"/>
</dbReference>
<dbReference type="Proteomes" id="UP000054537">
    <property type="component" value="Unassembled WGS sequence"/>
</dbReference>
<dbReference type="InterPro" id="IPR011044">
    <property type="entry name" value="Quino_amine_DH_bsu"/>
</dbReference>
<gene>
    <name evidence="2" type="ORF">MB27_21425</name>
</gene>
<evidence type="ECO:0000313" key="3">
    <source>
        <dbReference type="Proteomes" id="UP000054537"/>
    </source>
</evidence>
<reference evidence="2 3" key="1">
    <citation type="submission" date="2014-10" db="EMBL/GenBank/DDBJ databases">
        <title>Draft genome sequence of Actinoplanes utahensis NRRL 12052.</title>
        <authorList>
            <person name="Velasco-Bucheli B."/>
            <person name="del Cerro C."/>
            <person name="Hormigo D."/>
            <person name="Garcia J.L."/>
            <person name="Acebal C."/>
            <person name="Arroyo M."/>
            <person name="de la Mata I."/>
        </authorList>
    </citation>
    <scope>NUCLEOTIDE SEQUENCE [LARGE SCALE GENOMIC DNA]</scope>
    <source>
        <strain evidence="2 3">NRRL 12052</strain>
    </source>
</reference>
<name>A0A0A6UN82_ACTUT</name>
<evidence type="ECO:0000313" key="2">
    <source>
        <dbReference type="EMBL" id="KHD75769.1"/>
    </source>
</evidence>
<dbReference type="STRING" id="1869.MB27_21425"/>
<dbReference type="InterPro" id="IPR011042">
    <property type="entry name" value="6-blade_b-propeller_TolB-like"/>
</dbReference>
<accession>A0A0A6UN82</accession>
<evidence type="ECO:0008006" key="4">
    <source>
        <dbReference type="Google" id="ProtNLM"/>
    </source>
</evidence>
<dbReference type="SUPFAM" id="SSF50969">
    <property type="entry name" value="YVTN repeat-like/Quinoprotein amine dehydrogenase"/>
    <property type="match status" value="1"/>
</dbReference>
<organism evidence="2 3">
    <name type="scientific">Actinoplanes utahensis</name>
    <dbReference type="NCBI Taxonomy" id="1869"/>
    <lineage>
        <taxon>Bacteria</taxon>
        <taxon>Bacillati</taxon>
        <taxon>Actinomycetota</taxon>
        <taxon>Actinomycetes</taxon>
        <taxon>Micromonosporales</taxon>
        <taxon>Micromonosporaceae</taxon>
        <taxon>Actinoplanes</taxon>
    </lineage>
</organism>